<evidence type="ECO:0000313" key="4">
    <source>
        <dbReference type="Proteomes" id="UP000887567"/>
    </source>
</evidence>
<protein>
    <recommendedName>
        <fullName evidence="5">Coiled-coil domain-containing protein 91</fullName>
    </recommendedName>
</protein>
<dbReference type="AlphaFoldDB" id="A0A913XZM5"/>
<keyword evidence="4" id="KW-1185">Reference proteome</keyword>
<evidence type="ECO:0000313" key="3">
    <source>
        <dbReference type="EnsemblMetazoa" id="XP_020912240.1"/>
    </source>
</evidence>
<proteinExistence type="predicted"/>
<dbReference type="EnsemblMetazoa" id="XM_021056581.2">
    <property type="protein sequence ID" value="XP_020912240.1"/>
    <property type="gene ID" value="LOC110249987"/>
</dbReference>
<dbReference type="PANTHER" id="PTHR35072:SF1">
    <property type="entry name" value="COILED-COIL DOMAIN-CONTAINING PROTEIN 91"/>
    <property type="match status" value="1"/>
</dbReference>
<dbReference type="GO" id="GO:0090160">
    <property type="term" value="P:Golgi to lysosome transport"/>
    <property type="evidence" value="ECO:0007669"/>
    <property type="project" value="TreeGrafter"/>
</dbReference>
<reference evidence="3" key="1">
    <citation type="submission" date="2022-11" db="UniProtKB">
        <authorList>
            <consortium name="EnsemblMetazoa"/>
        </authorList>
    </citation>
    <scope>IDENTIFICATION</scope>
</reference>
<dbReference type="KEGG" id="epa:110249987"/>
<organism evidence="3 4">
    <name type="scientific">Exaiptasia diaphana</name>
    <name type="common">Tropical sea anemone</name>
    <name type="synonym">Aiptasia pulchella</name>
    <dbReference type="NCBI Taxonomy" id="2652724"/>
    <lineage>
        <taxon>Eukaryota</taxon>
        <taxon>Metazoa</taxon>
        <taxon>Cnidaria</taxon>
        <taxon>Anthozoa</taxon>
        <taxon>Hexacorallia</taxon>
        <taxon>Actiniaria</taxon>
        <taxon>Aiptasiidae</taxon>
        <taxon>Exaiptasia</taxon>
    </lineage>
</organism>
<dbReference type="GO" id="GO:0005802">
    <property type="term" value="C:trans-Golgi network"/>
    <property type="evidence" value="ECO:0007669"/>
    <property type="project" value="TreeGrafter"/>
</dbReference>
<name>A0A913XZM5_EXADI</name>
<feature type="region of interest" description="Disordered" evidence="2">
    <location>
        <begin position="1"/>
        <end position="46"/>
    </location>
</feature>
<evidence type="ECO:0008006" key="5">
    <source>
        <dbReference type="Google" id="ProtNLM"/>
    </source>
</evidence>
<feature type="compositionally biased region" description="Polar residues" evidence="2">
    <location>
        <begin position="59"/>
        <end position="85"/>
    </location>
</feature>
<evidence type="ECO:0000256" key="2">
    <source>
        <dbReference type="SAM" id="MobiDB-lite"/>
    </source>
</evidence>
<feature type="coiled-coil region" evidence="1">
    <location>
        <begin position="115"/>
        <end position="184"/>
    </location>
</feature>
<dbReference type="OrthoDB" id="6146069at2759"/>
<dbReference type="Proteomes" id="UP000887567">
    <property type="component" value="Unplaced"/>
</dbReference>
<accession>A0A913XZM5</accession>
<dbReference type="OMA" id="IQQSAHT"/>
<dbReference type="PANTHER" id="PTHR35072">
    <property type="entry name" value="COILED-COIL DOMAIN-CONTAINING PROTEIN 91"/>
    <property type="match status" value="1"/>
</dbReference>
<keyword evidence="1" id="KW-0175">Coiled coil</keyword>
<feature type="region of interest" description="Disordered" evidence="2">
    <location>
        <begin position="59"/>
        <end position="93"/>
    </location>
</feature>
<dbReference type="RefSeq" id="XP_020912240.1">
    <property type="nucleotide sequence ID" value="XM_021056581.2"/>
</dbReference>
<dbReference type="InterPro" id="IPR034592">
    <property type="entry name" value="CCDC91"/>
</dbReference>
<sequence length="371" mass="42148">MAENENWASFPPPNANDNDDDDWADFGGFETATPVADPQPGNNATGLISWAALSTVPQATTETGLPSQPATTFVEQSPWSATFQSEGPGDILPNTTEVVDLSLSPSNFESISTANSNGQEQLTELTKELNHQREERDRASQLADDLKTKLSLAEQEKMKFKKDLEELTNKNHLLEMESTETKEMLKIQKQTYADLQEEHTKQIKEIRQAGHDALGIIVEEYKELCKQAVLEQQEKSQAELHLFLENERQKFKETVLQQQESFEKSLSEERANNEERIKDVLQAEQEKHKLLLESSVSKAQEEMKSEIMSIAEKTTEEGKIAVKEAVAKERELHQKAMEDMKTLLQEEREKFKISLEEALFKEKEKSKVPLL</sequence>
<evidence type="ECO:0000256" key="1">
    <source>
        <dbReference type="SAM" id="Coils"/>
    </source>
</evidence>
<dbReference type="GO" id="GO:0005829">
    <property type="term" value="C:cytosol"/>
    <property type="evidence" value="ECO:0007669"/>
    <property type="project" value="GOC"/>
</dbReference>
<dbReference type="GeneID" id="110249987"/>